<feature type="transmembrane region" description="Helical" evidence="1">
    <location>
        <begin position="424"/>
        <end position="445"/>
    </location>
</feature>
<dbReference type="PANTHER" id="PTHR36442:SF1">
    <property type="entry name" value="CYCLIC-DI-AMP PHOSPHODIESTERASE PGPH"/>
    <property type="match status" value="1"/>
</dbReference>
<sequence>MKDFINKLYRNHALIYKGLLFVATTFFIVYLFPKSGKFKYDFEKGKPWQSENLQAPFNFAIKKTDAEITKEKAQVEAQIPLYFDVDYEVKNKVENDYLTQYKSAFQDSLSTSELSRLKRVGEDIISELYDYGILEENHNFSAERQIILLNKRAQVKEGFISDLVKQDDVSSIITNVLKQHNLTSYKTQFTALFFDLVEPNLIFDSSFTNKVKADELNKISFTRGSIAKETLIVSKGEVVDEDTYQILKSLQQEYESQVWNKSNYIWVLIAYTVLVALALLMLLLFLQKYRITVFDDNTKVTFIFFNVALTILISTMVVNYNSKYIYVVPICILPLVFKAFFDARLGLFAHVLTVLLLGFIVPNSYEYMFLQIIAGIVTILTVSELYKRANLFISVGQITLIYIVAYFAFFVIHEGSVTELKWETFIWFILCGLATLFVQPLIYAYEKLFGLVSDVSLLELSDTNSKLLKELSNKAPGTFHHSLNVANLAEASANEIGANAMLTRVGALYHDIGKMKNPTYFTENQSTGINPHQELSNRESAQIIVDHVINGIEIARKNNLPDRVIDFIRTHHGTSLVYYFYAQEKKAFPDDTNKEDFSYPGPKPFSKETAILMMCDSVEAASKSLKEPTTTKIEAFVENIINKQIEEGQFLNANITFKEIQSIKKVLKHKLANIYHLRIEYPE</sequence>
<dbReference type="Gene3D" id="1.10.3210.10">
    <property type="entry name" value="Hypothetical protein af1432"/>
    <property type="match status" value="1"/>
</dbReference>
<protein>
    <submittedName>
        <fullName evidence="3">Phosphohydrolase</fullName>
    </submittedName>
</protein>
<feature type="domain" description="HD" evidence="2">
    <location>
        <begin position="478"/>
        <end position="621"/>
    </location>
</feature>
<dbReference type="STRING" id="1382798.PK35_03025"/>
<dbReference type="Pfam" id="PF01966">
    <property type="entry name" value="HD"/>
    <property type="match status" value="1"/>
</dbReference>
<feature type="transmembrane region" description="Helical" evidence="1">
    <location>
        <begin position="391"/>
        <end position="412"/>
    </location>
</feature>
<keyword evidence="4" id="KW-1185">Reference proteome</keyword>
<dbReference type="Proteomes" id="UP000032361">
    <property type="component" value="Unassembled WGS sequence"/>
</dbReference>
<dbReference type="SUPFAM" id="SSF109604">
    <property type="entry name" value="HD-domain/PDEase-like"/>
    <property type="match status" value="1"/>
</dbReference>
<organism evidence="3 4">
    <name type="scientific">Neotamlana nanhaiensis</name>
    <dbReference type="NCBI Taxonomy" id="1382798"/>
    <lineage>
        <taxon>Bacteria</taxon>
        <taxon>Pseudomonadati</taxon>
        <taxon>Bacteroidota</taxon>
        <taxon>Flavobacteriia</taxon>
        <taxon>Flavobacteriales</taxon>
        <taxon>Flavobacteriaceae</taxon>
        <taxon>Neotamlana</taxon>
    </lineage>
</organism>
<name>A0A0D7W6T5_9FLAO</name>
<feature type="transmembrane region" description="Helical" evidence="1">
    <location>
        <begin position="324"/>
        <end position="340"/>
    </location>
</feature>
<dbReference type="OrthoDB" id="9806952at2"/>
<keyword evidence="1" id="KW-1133">Transmembrane helix</keyword>
<reference evidence="3 4" key="1">
    <citation type="journal article" date="2015" name="Antonie Van Leeuwenhoek">
        <title>Tamlana nanhaiensis sp. nov., isolated from surface seawater collected from the South China Sea.</title>
        <authorList>
            <person name="Liu X."/>
            <person name="Lai Q."/>
            <person name="Du Y."/>
            <person name="Li G."/>
            <person name="Sun F."/>
            <person name="Shao Z."/>
        </authorList>
    </citation>
    <scope>NUCLEOTIDE SEQUENCE [LARGE SCALE GENOMIC DNA]</scope>
    <source>
        <strain evidence="3 4">FHC16</strain>
    </source>
</reference>
<comment type="caution">
    <text evidence="3">The sequence shown here is derived from an EMBL/GenBank/DDBJ whole genome shotgun (WGS) entry which is preliminary data.</text>
</comment>
<gene>
    <name evidence="3" type="ORF">PK35_03025</name>
</gene>
<dbReference type="EMBL" id="JTDV01000001">
    <property type="protein sequence ID" value="KJD34739.1"/>
    <property type="molecule type" value="Genomic_DNA"/>
</dbReference>
<dbReference type="NCBIfam" id="TIGR00277">
    <property type="entry name" value="HDIG"/>
    <property type="match status" value="1"/>
</dbReference>
<accession>A0A0D7W6T5</accession>
<dbReference type="RefSeq" id="WP_044625127.1">
    <property type="nucleotide sequence ID" value="NZ_JTDV01000001.1"/>
</dbReference>
<dbReference type="InterPro" id="IPR011621">
    <property type="entry name" value="Metal-dep_PHydrolase_7TM_intra"/>
</dbReference>
<feature type="transmembrane region" description="Helical" evidence="1">
    <location>
        <begin position="298"/>
        <end position="318"/>
    </location>
</feature>
<dbReference type="GO" id="GO:0016787">
    <property type="term" value="F:hydrolase activity"/>
    <property type="evidence" value="ECO:0007669"/>
    <property type="project" value="UniProtKB-KW"/>
</dbReference>
<keyword evidence="1" id="KW-0812">Transmembrane</keyword>
<dbReference type="InterPro" id="IPR003607">
    <property type="entry name" value="HD/PDEase_dom"/>
</dbReference>
<dbReference type="AlphaFoldDB" id="A0A0D7W6T5"/>
<dbReference type="InterPro" id="IPR006674">
    <property type="entry name" value="HD_domain"/>
</dbReference>
<dbReference type="InterPro" id="IPR011624">
    <property type="entry name" value="Metal-dep_PHydrolase_7TM_extra"/>
</dbReference>
<evidence type="ECO:0000313" key="4">
    <source>
        <dbReference type="Proteomes" id="UP000032361"/>
    </source>
</evidence>
<keyword evidence="1" id="KW-0472">Membrane</keyword>
<feature type="transmembrane region" description="Helical" evidence="1">
    <location>
        <begin position="345"/>
        <end position="361"/>
    </location>
</feature>
<dbReference type="CDD" id="cd00077">
    <property type="entry name" value="HDc"/>
    <property type="match status" value="1"/>
</dbReference>
<evidence type="ECO:0000259" key="2">
    <source>
        <dbReference type="PROSITE" id="PS51831"/>
    </source>
</evidence>
<evidence type="ECO:0000256" key="1">
    <source>
        <dbReference type="SAM" id="Phobius"/>
    </source>
</evidence>
<keyword evidence="3" id="KW-0378">Hydrolase</keyword>
<dbReference type="PROSITE" id="PS51831">
    <property type="entry name" value="HD"/>
    <property type="match status" value="1"/>
</dbReference>
<dbReference type="Pfam" id="PF07697">
    <property type="entry name" value="7TMR-HDED"/>
    <property type="match status" value="1"/>
</dbReference>
<dbReference type="Pfam" id="PF07698">
    <property type="entry name" value="7TM-7TMR_HD"/>
    <property type="match status" value="1"/>
</dbReference>
<dbReference type="PANTHER" id="PTHR36442">
    <property type="entry name" value="CYCLIC-DI-AMP PHOSPHODIESTERASE PGPH"/>
    <property type="match status" value="1"/>
</dbReference>
<evidence type="ECO:0000313" key="3">
    <source>
        <dbReference type="EMBL" id="KJD34739.1"/>
    </source>
</evidence>
<dbReference type="InterPro" id="IPR006675">
    <property type="entry name" value="HDIG_dom"/>
</dbReference>
<dbReference type="PATRIC" id="fig|1382798.3.peg.615"/>
<dbReference type="InterPro" id="IPR052722">
    <property type="entry name" value="PgpH_phosphodiesterase"/>
</dbReference>
<feature type="transmembrane region" description="Helical" evidence="1">
    <location>
        <begin position="264"/>
        <end position="286"/>
    </location>
</feature>
<proteinExistence type="predicted"/>
<feature type="transmembrane region" description="Helical" evidence="1">
    <location>
        <begin position="12"/>
        <end position="32"/>
    </location>
</feature>
<feature type="transmembrane region" description="Helical" evidence="1">
    <location>
        <begin position="367"/>
        <end position="386"/>
    </location>
</feature>
<dbReference type="SMART" id="SM00471">
    <property type="entry name" value="HDc"/>
    <property type="match status" value="1"/>
</dbReference>